<dbReference type="EMBL" id="JABCRI010000020">
    <property type="protein sequence ID" value="KAF8388622.1"/>
    <property type="molecule type" value="Genomic_DNA"/>
</dbReference>
<evidence type="ECO:0000313" key="3">
    <source>
        <dbReference type="Proteomes" id="UP000655225"/>
    </source>
</evidence>
<comment type="caution">
    <text evidence="2">The sequence shown here is derived from an EMBL/GenBank/DDBJ whole genome shotgun (WGS) entry which is preliminary data.</text>
</comment>
<gene>
    <name evidence="2" type="ORF">HHK36_027299</name>
</gene>
<protein>
    <recommendedName>
        <fullName evidence="1">MULE transposase domain-containing protein</fullName>
    </recommendedName>
</protein>
<proteinExistence type="predicted"/>
<dbReference type="OrthoDB" id="687700at2759"/>
<dbReference type="PANTHER" id="PTHR31973:SF187">
    <property type="entry name" value="MUTATOR TRANSPOSASE MUDRA PROTEIN"/>
    <property type="match status" value="1"/>
</dbReference>
<dbReference type="AlphaFoldDB" id="A0A835D5E7"/>
<evidence type="ECO:0000259" key="1">
    <source>
        <dbReference type="Pfam" id="PF10551"/>
    </source>
</evidence>
<dbReference type="PANTHER" id="PTHR31973">
    <property type="entry name" value="POLYPROTEIN, PUTATIVE-RELATED"/>
    <property type="match status" value="1"/>
</dbReference>
<sequence length="246" mass="28465">MEIDGIRSEIRETYEIEPSNMQLYRARVNVRNEIEGNHGESYGNLPIYAEMVRETNFDSLVKIQYDRINLSVNPTFKRFFICFEAMKSGFLEGCRPFIGLDECHLKGPYGGVLLAAIALDGNNRLFPVAFAVVEGETKESWSFFLYYLHTITGITTHQRSLCFMTDRKKGVVEAINEIIAEATHQVCCMHLYNNFKKKFPGLNLRNHFWVAARAYNNMVFTFAMDKMKREKGRLRMVNGDTYAFMV</sequence>
<dbReference type="Pfam" id="PF10551">
    <property type="entry name" value="MULE"/>
    <property type="match status" value="1"/>
</dbReference>
<dbReference type="Proteomes" id="UP000655225">
    <property type="component" value="Unassembled WGS sequence"/>
</dbReference>
<dbReference type="OMA" id="YNTRESK"/>
<name>A0A835D5E7_TETSI</name>
<keyword evidence="3" id="KW-1185">Reference proteome</keyword>
<accession>A0A835D5E7</accession>
<organism evidence="2 3">
    <name type="scientific">Tetracentron sinense</name>
    <name type="common">Spur-leaf</name>
    <dbReference type="NCBI Taxonomy" id="13715"/>
    <lineage>
        <taxon>Eukaryota</taxon>
        <taxon>Viridiplantae</taxon>
        <taxon>Streptophyta</taxon>
        <taxon>Embryophyta</taxon>
        <taxon>Tracheophyta</taxon>
        <taxon>Spermatophyta</taxon>
        <taxon>Magnoliopsida</taxon>
        <taxon>Trochodendrales</taxon>
        <taxon>Trochodendraceae</taxon>
        <taxon>Tetracentron</taxon>
    </lineage>
</organism>
<feature type="domain" description="MULE transposase" evidence="1">
    <location>
        <begin position="98"/>
        <end position="194"/>
    </location>
</feature>
<reference evidence="2 3" key="1">
    <citation type="submission" date="2020-04" db="EMBL/GenBank/DDBJ databases">
        <title>Plant Genome Project.</title>
        <authorList>
            <person name="Zhang R.-G."/>
        </authorList>
    </citation>
    <scope>NUCLEOTIDE SEQUENCE [LARGE SCALE GENOMIC DNA]</scope>
    <source>
        <strain evidence="2">YNK0</strain>
        <tissue evidence="2">Leaf</tissue>
    </source>
</reference>
<dbReference type="InterPro" id="IPR018289">
    <property type="entry name" value="MULE_transposase_dom"/>
</dbReference>
<evidence type="ECO:0000313" key="2">
    <source>
        <dbReference type="EMBL" id="KAF8388622.1"/>
    </source>
</evidence>